<keyword evidence="3" id="KW-1185">Reference proteome</keyword>
<evidence type="ECO:0000313" key="2">
    <source>
        <dbReference type="EMBL" id="MFC6386670.1"/>
    </source>
</evidence>
<keyword evidence="1" id="KW-0812">Transmembrane</keyword>
<dbReference type="EMBL" id="JBHSTQ010000007">
    <property type="protein sequence ID" value="MFC6386670.1"/>
    <property type="molecule type" value="Genomic_DNA"/>
</dbReference>
<feature type="transmembrane region" description="Helical" evidence="1">
    <location>
        <begin position="12"/>
        <end position="32"/>
    </location>
</feature>
<proteinExistence type="predicted"/>
<evidence type="ECO:0000313" key="3">
    <source>
        <dbReference type="Proteomes" id="UP001596267"/>
    </source>
</evidence>
<dbReference type="Proteomes" id="UP001596267">
    <property type="component" value="Unassembled WGS sequence"/>
</dbReference>
<dbReference type="RefSeq" id="WP_253076953.1">
    <property type="nucleotide sequence ID" value="NZ_JAMXWN010000013.1"/>
</dbReference>
<protein>
    <submittedName>
        <fullName evidence="2">DUF4227 family protein</fullName>
    </submittedName>
</protein>
<sequence>MKNTSQTTIQLLKMLIVFILLTAVFYYGMIWMDQHQQNVHRYEEPGAGAAEVSAITTGGEGQYMFWHVQHDYARLIEFLRDGE</sequence>
<keyword evidence="1" id="KW-0472">Membrane</keyword>
<name>A0ABW1WF16_9BACL</name>
<comment type="caution">
    <text evidence="2">The sequence shown here is derived from an EMBL/GenBank/DDBJ whole genome shotgun (WGS) entry which is preliminary data.</text>
</comment>
<gene>
    <name evidence="2" type="ORF">ACFP7A_08650</name>
</gene>
<accession>A0ABW1WF16</accession>
<keyword evidence="1" id="KW-1133">Transmembrane helix</keyword>
<dbReference type="Pfam" id="PF14004">
    <property type="entry name" value="DUF4227"/>
    <property type="match status" value="1"/>
</dbReference>
<evidence type="ECO:0000256" key="1">
    <source>
        <dbReference type="SAM" id="Phobius"/>
    </source>
</evidence>
<reference evidence="3" key="1">
    <citation type="journal article" date="2019" name="Int. J. Syst. Evol. Microbiol.">
        <title>The Global Catalogue of Microorganisms (GCM) 10K type strain sequencing project: providing services to taxonomists for standard genome sequencing and annotation.</title>
        <authorList>
            <consortium name="The Broad Institute Genomics Platform"/>
            <consortium name="The Broad Institute Genome Sequencing Center for Infectious Disease"/>
            <person name="Wu L."/>
            <person name="Ma J."/>
        </authorList>
    </citation>
    <scope>NUCLEOTIDE SEQUENCE [LARGE SCALE GENOMIC DNA]</scope>
    <source>
        <strain evidence="3">CCUG 42001</strain>
    </source>
</reference>
<organism evidence="2 3">
    <name type="scientific">Sporolactobacillus kofuensis</name>
    <dbReference type="NCBI Taxonomy" id="269672"/>
    <lineage>
        <taxon>Bacteria</taxon>
        <taxon>Bacillati</taxon>
        <taxon>Bacillota</taxon>
        <taxon>Bacilli</taxon>
        <taxon>Bacillales</taxon>
        <taxon>Sporolactobacillaceae</taxon>
        <taxon>Sporolactobacillus</taxon>
    </lineage>
</organism>
<dbReference type="InterPro" id="IPR025321">
    <property type="entry name" value="DUF4227"/>
</dbReference>